<comment type="caution">
    <text evidence="1">The sequence shown here is derived from an EMBL/GenBank/DDBJ whole genome shotgun (WGS) entry which is preliminary data.</text>
</comment>
<accession>A0A1F5KDQ3</accession>
<proteinExistence type="predicted"/>
<organism evidence="1 2">
    <name type="scientific">Candidatus Daviesbacteria bacterium RIFCSPHIGHO2_12_FULL_37_11</name>
    <dbReference type="NCBI Taxonomy" id="1797777"/>
    <lineage>
        <taxon>Bacteria</taxon>
        <taxon>Candidatus Daviesiibacteriota</taxon>
    </lineage>
</organism>
<evidence type="ECO:0000313" key="1">
    <source>
        <dbReference type="EMBL" id="OGE39082.1"/>
    </source>
</evidence>
<dbReference type="Proteomes" id="UP000176527">
    <property type="component" value="Unassembled WGS sequence"/>
</dbReference>
<gene>
    <name evidence="1" type="ORF">A3F00_01155</name>
</gene>
<reference evidence="1 2" key="1">
    <citation type="journal article" date="2016" name="Nat. Commun.">
        <title>Thousands of microbial genomes shed light on interconnected biogeochemical processes in an aquifer system.</title>
        <authorList>
            <person name="Anantharaman K."/>
            <person name="Brown C.T."/>
            <person name="Hug L.A."/>
            <person name="Sharon I."/>
            <person name="Castelle C.J."/>
            <person name="Probst A.J."/>
            <person name="Thomas B.C."/>
            <person name="Singh A."/>
            <person name="Wilkins M.J."/>
            <person name="Karaoz U."/>
            <person name="Brodie E.L."/>
            <person name="Williams K.H."/>
            <person name="Hubbard S.S."/>
            <person name="Banfield J.F."/>
        </authorList>
    </citation>
    <scope>NUCLEOTIDE SEQUENCE [LARGE SCALE GENOMIC DNA]</scope>
</reference>
<protein>
    <submittedName>
        <fullName evidence="1">Uncharacterized protein</fullName>
    </submittedName>
</protein>
<sequence length="214" mass="24152">MNLLIAQNIIAGSVLVVQLLMPIQKEHVLSQNEISLNQRHAVKNVNEVFKDNILLNLAYLDGRVKSKADINWDEIRKPSVFAFKLKPGETFAYHEDVLPKYEVRLIRTSNAHFNAAEGFKFSGLLYGDGVCHLASLMHKGAKDAGLDSYSPVRHDFAAVPQIEKEYGVSIFNMPGNKNANAMQNLYITNTKDKNIIFRFDYKGENLKLSVLELD</sequence>
<name>A0A1F5KDQ3_9BACT</name>
<evidence type="ECO:0000313" key="2">
    <source>
        <dbReference type="Proteomes" id="UP000176527"/>
    </source>
</evidence>
<dbReference type="AlphaFoldDB" id="A0A1F5KDQ3"/>
<dbReference type="EMBL" id="MFDE01000006">
    <property type="protein sequence ID" value="OGE39082.1"/>
    <property type="molecule type" value="Genomic_DNA"/>
</dbReference>